<evidence type="ECO:0000313" key="3">
    <source>
        <dbReference type="EMBL" id="MCU6761212.1"/>
    </source>
</evidence>
<feature type="compositionally biased region" description="Acidic residues" evidence="1">
    <location>
        <begin position="88"/>
        <end position="98"/>
    </location>
</feature>
<evidence type="ECO:0008006" key="5">
    <source>
        <dbReference type="Google" id="ProtNLM"/>
    </source>
</evidence>
<feature type="region of interest" description="Disordered" evidence="1">
    <location>
        <begin position="49"/>
        <end position="100"/>
    </location>
</feature>
<dbReference type="EMBL" id="JAOQJQ010000001">
    <property type="protein sequence ID" value="MCU6761212.1"/>
    <property type="molecule type" value="Genomic_DNA"/>
</dbReference>
<proteinExistence type="predicted"/>
<keyword evidence="2" id="KW-0472">Membrane</keyword>
<comment type="caution">
    <text evidence="3">The sequence shown here is derived from an EMBL/GenBank/DDBJ whole genome shotgun (WGS) entry which is preliminary data.</text>
</comment>
<gene>
    <name evidence="3" type="ORF">OCV88_02525</name>
</gene>
<sequence>MNNTRKVRLFFILAAVCVFAVFWIGFRFGKVTQEKADILYYSQKQTEDIDKTNETQTTAGEDASKWTASAVDDDGQSADGTENGSAEDTADGTEDETVESGNVYESPKYYIKQSDDYLTVYIAATDEVYFETDIPAADLPNDLKEEAAKGIEFYDLEAVYSFLESYSS</sequence>
<feature type="transmembrane region" description="Helical" evidence="2">
    <location>
        <begin position="7"/>
        <end position="26"/>
    </location>
</feature>
<protein>
    <recommendedName>
        <fullName evidence="5">Bypass of forespore C C-terminal domain-containing protein</fullName>
    </recommendedName>
</protein>
<keyword evidence="2" id="KW-0812">Transmembrane</keyword>
<evidence type="ECO:0000256" key="1">
    <source>
        <dbReference type="SAM" id="MobiDB-lite"/>
    </source>
</evidence>
<organism evidence="3 4">
    <name type="scientific">Brotonthovivens ammoniilytica</name>
    <dbReference type="NCBI Taxonomy" id="2981725"/>
    <lineage>
        <taxon>Bacteria</taxon>
        <taxon>Bacillati</taxon>
        <taxon>Bacillota</taxon>
        <taxon>Clostridia</taxon>
        <taxon>Lachnospirales</taxon>
        <taxon>Lachnospiraceae</taxon>
        <taxon>Brotonthovivens</taxon>
    </lineage>
</organism>
<keyword evidence="4" id="KW-1185">Reference proteome</keyword>
<dbReference type="RefSeq" id="WP_158424062.1">
    <property type="nucleotide sequence ID" value="NZ_JAOQJQ010000001.1"/>
</dbReference>
<accession>A0ABT2TGB2</accession>
<reference evidence="3 4" key="1">
    <citation type="journal article" date="2021" name="ISME Commun">
        <title>Automated analysis of genomic sequences facilitates high-throughput and comprehensive description of bacteria.</title>
        <authorList>
            <person name="Hitch T.C.A."/>
        </authorList>
    </citation>
    <scope>NUCLEOTIDE SEQUENCE [LARGE SCALE GENOMIC DNA]</scope>
    <source>
        <strain evidence="3 4">Sanger_109</strain>
    </source>
</reference>
<evidence type="ECO:0000256" key="2">
    <source>
        <dbReference type="SAM" id="Phobius"/>
    </source>
</evidence>
<keyword evidence="2" id="KW-1133">Transmembrane helix</keyword>
<evidence type="ECO:0000313" key="4">
    <source>
        <dbReference type="Proteomes" id="UP001652442"/>
    </source>
</evidence>
<name>A0ABT2TGB2_9FIRM</name>
<dbReference type="Proteomes" id="UP001652442">
    <property type="component" value="Unassembled WGS sequence"/>
</dbReference>